<gene>
    <name evidence="1" type="primary">hprK</name>
    <name evidence="1" type="ordered locus">Minf_0522</name>
</gene>
<dbReference type="EMBL" id="CP000975">
    <property type="protein sequence ID" value="ACD82580.1"/>
    <property type="molecule type" value="Genomic_DNA"/>
</dbReference>
<dbReference type="GO" id="GO:0016301">
    <property type="term" value="F:kinase activity"/>
    <property type="evidence" value="ECO:0007669"/>
    <property type="project" value="UniProtKB-KW"/>
</dbReference>
<keyword evidence="1" id="KW-0418">Kinase</keyword>
<sequence length="288" mass="32911">MEWRDLKTEPIGVGYGLGLYNPSNSPIREWFFSGPILWGNYPLNVSCVDSFPLEELGKPLFSLGPLSLFCHPRRILVGDLFLFSLQSGQLFFAYRSFDLEKFKYYFYQVVLPLFGQCLGKLLFLHGGAFEVQSKAVGLVAASGGGKSTLLAAFQEQGYPLVADDRIGFVVELGEPCIVPSHPFLRNYRKPEEIGRPVSLFAREILPLKSIFFLRWTDKDEPWIEKVEPSKAFRNLYLNSSFVLDERVHAQKILKWLTRIKTYRLYLPQGKRETVPQACAMILSKALER</sequence>
<organism evidence="1 2">
    <name type="scientific">Methylacidiphilum infernorum (isolate V4)</name>
    <name type="common">Methylokorus infernorum (strain V4)</name>
    <dbReference type="NCBI Taxonomy" id="481448"/>
    <lineage>
        <taxon>Bacteria</taxon>
        <taxon>Pseudomonadati</taxon>
        <taxon>Verrucomicrobiota</taxon>
        <taxon>Methylacidiphilae</taxon>
        <taxon>Methylacidiphilales</taxon>
        <taxon>Methylacidiphilaceae</taxon>
        <taxon>Methylacidiphilum (ex Ratnadevi et al. 2023)</taxon>
    </lineage>
</organism>
<evidence type="ECO:0000313" key="2">
    <source>
        <dbReference type="Proteomes" id="UP000009149"/>
    </source>
</evidence>
<dbReference type="RefSeq" id="WP_012462862.1">
    <property type="nucleotide sequence ID" value="NC_010794.1"/>
</dbReference>
<dbReference type="STRING" id="481448.Minf_0522"/>
<dbReference type="AlphaFoldDB" id="B3DZG3"/>
<dbReference type="HOGENOM" id="CLU_965792_0_0_0"/>
<dbReference type="KEGG" id="min:Minf_0522"/>
<dbReference type="Gene3D" id="3.40.50.300">
    <property type="entry name" value="P-loop containing nucleotide triphosphate hydrolases"/>
    <property type="match status" value="1"/>
</dbReference>
<dbReference type="SUPFAM" id="SSF53795">
    <property type="entry name" value="PEP carboxykinase-like"/>
    <property type="match status" value="1"/>
</dbReference>
<reference evidence="1 2" key="1">
    <citation type="journal article" date="2008" name="Biol. Direct">
        <title>Complete genome sequence of the extremely acidophilic methanotroph isolate V4, Methylacidiphilum infernorum, a representative of the bacterial phylum Verrucomicrobia.</title>
        <authorList>
            <person name="Hou S."/>
            <person name="Makarova K.S."/>
            <person name="Saw J.H."/>
            <person name="Senin P."/>
            <person name="Ly B.V."/>
            <person name="Zhou Z."/>
            <person name="Ren Y."/>
            <person name="Wang J."/>
            <person name="Galperin M.Y."/>
            <person name="Omelchenko M.V."/>
            <person name="Wolf Y.I."/>
            <person name="Yutin N."/>
            <person name="Koonin E.V."/>
            <person name="Stott M.B."/>
            <person name="Mountain B.W."/>
            <person name="Crowe M.A."/>
            <person name="Smirnova A.V."/>
            <person name="Dunfield P.F."/>
            <person name="Feng L."/>
            <person name="Wang L."/>
            <person name="Alam M."/>
        </authorList>
    </citation>
    <scope>NUCLEOTIDE SEQUENCE [LARGE SCALE GENOMIC DNA]</scope>
    <source>
        <strain evidence="2">Isolate V4</strain>
    </source>
</reference>
<evidence type="ECO:0000313" key="1">
    <source>
        <dbReference type="EMBL" id="ACD82580.1"/>
    </source>
</evidence>
<dbReference type="InterPro" id="IPR027417">
    <property type="entry name" value="P-loop_NTPase"/>
</dbReference>
<proteinExistence type="predicted"/>
<dbReference type="Proteomes" id="UP000009149">
    <property type="component" value="Chromosome"/>
</dbReference>
<protein>
    <submittedName>
        <fullName evidence="1">Serine kinase of the HPr protein, regulates carbohydrate metabolism</fullName>
    </submittedName>
</protein>
<keyword evidence="1" id="KW-0808">Transferase</keyword>
<accession>B3DZG3</accession>
<dbReference type="eggNOG" id="COG1493">
    <property type="taxonomic scope" value="Bacteria"/>
</dbReference>
<name>B3DZG3_METI4</name>
<dbReference type="OrthoDB" id="189298at2"/>